<keyword evidence="1" id="KW-1133">Transmembrane helix</keyword>
<gene>
    <name evidence="2" type="ORF">EHQ30_13580</name>
</gene>
<keyword evidence="1" id="KW-0812">Transmembrane</keyword>
<protein>
    <submittedName>
        <fullName evidence="2">Uncharacterized protein</fullName>
    </submittedName>
</protein>
<accession>A0A5F1Z2K7</accession>
<feature type="transmembrane region" description="Helical" evidence="1">
    <location>
        <begin position="6"/>
        <end position="24"/>
    </location>
</feature>
<dbReference type="RefSeq" id="WP_135677081.1">
    <property type="nucleotide sequence ID" value="NZ_RQFP01000014.1"/>
</dbReference>
<evidence type="ECO:0000313" key="2">
    <source>
        <dbReference type="EMBL" id="TGK91260.1"/>
    </source>
</evidence>
<evidence type="ECO:0000256" key="1">
    <source>
        <dbReference type="SAM" id="Phobius"/>
    </source>
</evidence>
<organism evidence="2 3">
    <name type="scientific">Leptospira brenneri</name>
    <dbReference type="NCBI Taxonomy" id="2023182"/>
    <lineage>
        <taxon>Bacteria</taxon>
        <taxon>Pseudomonadati</taxon>
        <taxon>Spirochaetota</taxon>
        <taxon>Spirochaetia</taxon>
        <taxon>Leptospirales</taxon>
        <taxon>Leptospiraceae</taxon>
        <taxon>Leptospira</taxon>
    </lineage>
</organism>
<reference evidence="2" key="1">
    <citation type="journal article" date="2019" name="PLoS Negl. Trop. Dis.">
        <title>Revisiting the worldwide diversity of Leptospira species in the environment.</title>
        <authorList>
            <person name="Vincent A.T."/>
            <person name="Schiettekatte O."/>
            <person name="Bourhy P."/>
            <person name="Veyrier F.J."/>
            <person name="Picardeau M."/>
        </authorList>
    </citation>
    <scope>NUCLEOTIDE SEQUENCE [LARGE SCALE GENOMIC DNA]</scope>
    <source>
        <strain evidence="2">201800277</strain>
    </source>
</reference>
<dbReference type="OrthoDB" id="344756at2"/>
<dbReference type="AlphaFoldDB" id="A0A5F1Z2K7"/>
<dbReference type="EMBL" id="RQFP01000014">
    <property type="protein sequence ID" value="TGK91260.1"/>
    <property type="molecule type" value="Genomic_DNA"/>
</dbReference>
<name>A0A5F1Z2K7_9LEPT</name>
<keyword evidence="1" id="KW-0472">Membrane</keyword>
<sequence length="225" mass="26112">MNKRFIAIISVCGFLFVLFSFAIWKFSSRKTNHGTEVTDSDFGNSESHAKSLFDDPEFSDAPNPEELELAQAEVLWPFALEKKPNRKEEIKEEWRDFAAKYPKNFYIPREIKTGMTEAEEKEHLEMLDSFTAMDASFSASIAREKWLEKPSSEEPNPSDRPSAKTQRAYFDFKINELESRIQMVEYWIENKHPSGDVKLSAEKDLKLWKTELTALKEVRSQVPNS</sequence>
<comment type="caution">
    <text evidence="2">The sequence shown here is derived from an EMBL/GenBank/DDBJ whole genome shotgun (WGS) entry which is preliminary data.</text>
</comment>
<evidence type="ECO:0000313" key="3">
    <source>
        <dbReference type="Proteomes" id="UP000297891"/>
    </source>
</evidence>
<dbReference type="Proteomes" id="UP000297891">
    <property type="component" value="Unassembled WGS sequence"/>
</dbReference>
<keyword evidence="3" id="KW-1185">Reference proteome</keyword>
<proteinExistence type="predicted"/>